<evidence type="ECO:0000313" key="6">
    <source>
        <dbReference type="EMBL" id="MFK2873577.1"/>
    </source>
</evidence>
<keyword evidence="2" id="KW-0238">DNA-binding</keyword>
<dbReference type="CDD" id="cd06170">
    <property type="entry name" value="LuxR_C_like"/>
    <property type="match status" value="1"/>
</dbReference>
<dbReference type="PRINTS" id="PR00038">
    <property type="entry name" value="HTHLUXR"/>
</dbReference>
<dbReference type="PROSITE" id="PS50110">
    <property type="entry name" value="RESPONSE_REGULATORY"/>
    <property type="match status" value="1"/>
</dbReference>
<dbReference type="InterPro" id="IPR001789">
    <property type="entry name" value="Sig_transdc_resp-reg_receiver"/>
</dbReference>
<dbReference type="Gene3D" id="3.40.50.2300">
    <property type="match status" value="1"/>
</dbReference>
<dbReference type="PANTHER" id="PTHR43214:SF17">
    <property type="entry name" value="TRANSCRIPTIONAL REGULATORY PROTEIN RCSB"/>
    <property type="match status" value="1"/>
</dbReference>
<dbReference type="RefSeq" id="WP_284397039.1">
    <property type="nucleotide sequence ID" value="NZ_BSNQ01000003.1"/>
</dbReference>
<dbReference type="SUPFAM" id="SSF46894">
    <property type="entry name" value="C-terminal effector domain of the bipartite response regulators"/>
    <property type="match status" value="1"/>
</dbReference>
<dbReference type="EMBL" id="JADIKG010000011">
    <property type="protein sequence ID" value="MFK2873577.1"/>
    <property type="molecule type" value="Genomic_DNA"/>
</dbReference>
<accession>A0ABW8IUB7</accession>
<reference evidence="6 7" key="1">
    <citation type="submission" date="2020-10" db="EMBL/GenBank/DDBJ databases">
        <title>Phylogeny of dyella-like bacteria.</title>
        <authorList>
            <person name="Fu J."/>
        </authorList>
    </citation>
    <scope>NUCLEOTIDE SEQUENCE [LARGE SCALE GENOMIC DNA]</scope>
    <source>
        <strain evidence="6 7">DHOB07</strain>
    </source>
</reference>
<dbReference type="SMART" id="SM00448">
    <property type="entry name" value="REC"/>
    <property type="match status" value="1"/>
</dbReference>
<keyword evidence="1 3" id="KW-0597">Phosphoprotein</keyword>
<dbReference type="InterPro" id="IPR036388">
    <property type="entry name" value="WH-like_DNA-bd_sf"/>
</dbReference>
<protein>
    <submittedName>
        <fullName evidence="6">Response regulator</fullName>
    </submittedName>
</protein>
<feature type="modified residue" description="4-aspartylphosphate" evidence="3">
    <location>
        <position position="55"/>
    </location>
</feature>
<name>A0ABW8IUB7_9GAMM</name>
<evidence type="ECO:0000256" key="1">
    <source>
        <dbReference type="ARBA" id="ARBA00022553"/>
    </source>
</evidence>
<evidence type="ECO:0000256" key="3">
    <source>
        <dbReference type="PROSITE-ProRule" id="PRU00169"/>
    </source>
</evidence>
<dbReference type="CDD" id="cd17535">
    <property type="entry name" value="REC_NarL-like"/>
    <property type="match status" value="1"/>
</dbReference>
<evidence type="ECO:0000259" key="4">
    <source>
        <dbReference type="PROSITE" id="PS50043"/>
    </source>
</evidence>
<feature type="domain" description="Response regulatory" evidence="5">
    <location>
        <begin position="4"/>
        <end position="123"/>
    </location>
</feature>
<evidence type="ECO:0000256" key="2">
    <source>
        <dbReference type="ARBA" id="ARBA00023125"/>
    </source>
</evidence>
<evidence type="ECO:0000313" key="7">
    <source>
        <dbReference type="Proteomes" id="UP001620405"/>
    </source>
</evidence>
<feature type="domain" description="HTH luxR-type" evidence="4">
    <location>
        <begin position="146"/>
        <end position="211"/>
    </location>
</feature>
<comment type="caution">
    <text evidence="6">The sequence shown here is derived from an EMBL/GenBank/DDBJ whole genome shotgun (WGS) entry which is preliminary data.</text>
</comment>
<organism evidence="6 7">
    <name type="scientific">Dyella lipolytica</name>
    <dbReference type="NCBI Taxonomy" id="1867835"/>
    <lineage>
        <taxon>Bacteria</taxon>
        <taxon>Pseudomonadati</taxon>
        <taxon>Pseudomonadota</taxon>
        <taxon>Gammaproteobacteria</taxon>
        <taxon>Lysobacterales</taxon>
        <taxon>Rhodanobacteraceae</taxon>
        <taxon>Dyella</taxon>
    </lineage>
</organism>
<dbReference type="PANTHER" id="PTHR43214">
    <property type="entry name" value="TWO-COMPONENT RESPONSE REGULATOR"/>
    <property type="match status" value="1"/>
</dbReference>
<dbReference type="SUPFAM" id="SSF52172">
    <property type="entry name" value="CheY-like"/>
    <property type="match status" value="1"/>
</dbReference>
<gene>
    <name evidence="6" type="ORF">ISP13_08535</name>
</gene>
<dbReference type="InterPro" id="IPR000792">
    <property type="entry name" value="Tscrpt_reg_LuxR_C"/>
</dbReference>
<dbReference type="PROSITE" id="PS50043">
    <property type="entry name" value="HTH_LUXR_2"/>
    <property type="match status" value="1"/>
</dbReference>
<dbReference type="Pfam" id="PF00072">
    <property type="entry name" value="Response_reg"/>
    <property type="match status" value="1"/>
</dbReference>
<evidence type="ECO:0000259" key="5">
    <source>
        <dbReference type="PROSITE" id="PS50110"/>
    </source>
</evidence>
<dbReference type="InterPro" id="IPR039420">
    <property type="entry name" value="WalR-like"/>
</dbReference>
<dbReference type="InterPro" id="IPR016032">
    <property type="entry name" value="Sig_transdc_resp-reg_C-effctor"/>
</dbReference>
<dbReference type="InterPro" id="IPR058245">
    <property type="entry name" value="NreC/VraR/RcsB-like_REC"/>
</dbReference>
<keyword evidence="7" id="KW-1185">Reference proteome</keyword>
<sequence length="230" mass="24908">MAIRVAVVDDHPTMLAGMEHLLSGLEGIKLVGLASNSTDLVELLGKTACDVVVTDFSMPGGRYGDGLSLLRFLQRRFPAVRLVVLTGMENSTVLSSILEVGAGGIVSKSDDLDHVEHAIRTVQHGERYLSPEASRLLEQISAASDEHDSHVRLSKREAEVLRLYAEGLTVSEIGVRAGRSSKTISAQKMAAMKKLGLQNDADIFNYALAHGLVQTSQMSRRTARQTDKDV</sequence>
<dbReference type="Gene3D" id="1.10.10.10">
    <property type="entry name" value="Winged helix-like DNA-binding domain superfamily/Winged helix DNA-binding domain"/>
    <property type="match status" value="1"/>
</dbReference>
<dbReference type="Pfam" id="PF00196">
    <property type="entry name" value="GerE"/>
    <property type="match status" value="1"/>
</dbReference>
<dbReference type="Proteomes" id="UP001620405">
    <property type="component" value="Unassembled WGS sequence"/>
</dbReference>
<dbReference type="InterPro" id="IPR011006">
    <property type="entry name" value="CheY-like_superfamily"/>
</dbReference>
<proteinExistence type="predicted"/>
<dbReference type="SMART" id="SM00421">
    <property type="entry name" value="HTH_LUXR"/>
    <property type="match status" value="1"/>
</dbReference>